<comment type="caution">
    <text evidence="1">The sequence shown here is derived from an EMBL/GenBank/DDBJ whole genome shotgun (WGS) entry which is preliminary data.</text>
</comment>
<evidence type="ECO:0000313" key="1">
    <source>
        <dbReference type="EMBL" id="MDK4335937.1"/>
    </source>
</evidence>
<name>A0AAP4C0J8_9CORY</name>
<dbReference type="InterPro" id="IPR035093">
    <property type="entry name" value="RelE/ParE_toxin_dom_sf"/>
</dbReference>
<organism evidence="1 2">
    <name type="scientific">Corynebacterium accolens</name>
    <dbReference type="NCBI Taxonomy" id="38284"/>
    <lineage>
        <taxon>Bacteria</taxon>
        <taxon>Bacillati</taxon>
        <taxon>Actinomycetota</taxon>
        <taxon>Actinomycetes</taxon>
        <taxon>Mycobacteriales</taxon>
        <taxon>Corynebacteriaceae</taxon>
        <taxon>Corynebacterium</taxon>
    </lineage>
</organism>
<dbReference type="Proteomes" id="UP001230317">
    <property type="component" value="Unassembled WGS sequence"/>
</dbReference>
<dbReference type="EMBL" id="JASNVU010000017">
    <property type="protein sequence ID" value="MDK4335937.1"/>
    <property type="molecule type" value="Genomic_DNA"/>
</dbReference>
<proteinExistence type="predicted"/>
<protein>
    <submittedName>
        <fullName evidence="1">Type II toxin-antitoxin system RelE/ParE family toxin</fullName>
    </submittedName>
</protein>
<dbReference type="Pfam" id="PF05015">
    <property type="entry name" value="HigB-like_toxin"/>
    <property type="match status" value="1"/>
</dbReference>
<sequence>MEFRRDSLELFHINGKSPKYVPPELRKVLRRKLIMIDRSATVSDLRVPPANHLEKLRGQFEGFYSIRVNAQWRIIFRWTEKGAIDVDFIDYH</sequence>
<dbReference type="SUPFAM" id="SSF143011">
    <property type="entry name" value="RelE-like"/>
    <property type="match status" value="1"/>
</dbReference>
<dbReference type="GeneID" id="302266518"/>
<dbReference type="PANTHER" id="PTHR40266">
    <property type="entry name" value="TOXIN HIGB-1"/>
    <property type="match status" value="1"/>
</dbReference>
<accession>A0AAP4C0J8</accession>
<reference evidence="1" key="1">
    <citation type="submission" date="2023-05" db="EMBL/GenBank/DDBJ databases">
        <title>Metabolic capabilities are highly conserved among human nasal-associated Corynebacterium species in pangenomic analyses.</title>
        <authorList>
            <person name="Tran T.H."/>
            <person name="Roberts A.Q."/>
            <person name="Escapa I.F."/>
            <person name="Gao W."/>
            <person name="Conlan S."/>
            <person name="Kong H."/>
            <person name="Segre J.A."/>
            <person name="Kelly M.S."/>
            <person name="Lemon K.P."/>
        </authorList>
    </citation>
    <scope>NUCLEOTIDE SEQUENCE</scope>
    <source>
        <strain evidence="1">KPL2618</strain>
    </source>
</reference>
<dbReference type="RefSeq" id="WP_284642670.1">
    <property type="nucleotide sequence ID" value="NZ_JASNVU010000017.1"/>
</dbReference>
<dbReference type="Gene3D" id="3.30.2310.20">
    <property type="entry name" value="RelE-like"/>
    <property type="match status" value="1"/>
</dbReference>
<dbReference type="PANTHER" id="PTHR40266:SF2">
    <property type="entry name" value="TOXIN HIGB-1"/>
    <property type="match status" value="1"/>
</dbReference>
<dbReference type="InterPro" id="IPR007711">
    <property type="entry name" value="HigB-1"/>
</dbReference>
<gene>
    <name evidence="1" type="ORF">QPX58_11040</name>
</gene>
<dbReference type="AlphaFoldDB" id="A0AAP4C0J8"/>
<evidence type="ECO:0000313" key="2">
    <source>
        <dbReference type="Proteomes" id="UP001230317"/>
    </source>
</evidence>